<organism evidence="2 3">
    <name type="scientific">Flavobacterium crocinum</name>
    <dbReference type="NCBI Taxonomy" id="2183896"/>
    <lineage>
        <taxon>Bacteria</taxon>
        <taxon>Pseudomonadati</taxon>
        <taxon>Bacteroidota</taxon>
        <taxon>Flavobacteriia</taxon>
        <taxon>Flavobacteriales</taxon>
        <taxon>Flavobacteriaceae</taxon>
        <taxon>Flavobacterium</taxon>
    </lineage>
</organism>
<evidence type="ECO:0000259" key="1">
    <source>
        <dbReference type="Pfam" id="PF10543"/>
    </source>
</evidence>
<dbReference type="AlphaFoldDB" id="A0A2S1YI79"/>
<dbReference type="Pfam" id="PF10543">
    <property type="entry name" value="ORF6N"/>
    <property type="match status" value="1"/>
</dbReference>
<gene>
    <name evidence="2" type="ORF">HYN56_05285</name>
</gene>
<evidence type="ECO:0000313" key="2">
    <source>
        <dbReference type="EMBL" id="AWK03668.1"/>
    </source>
</evidence>
<dbReference type="Proteomes" id="UP000245250">
    <property type="component" value="Chromosome"/>
</dbReference>
<dbReference type="EMBL" id="CP029255">
    <property type="protein sequence ID" value="AWK03668.1"/>
    <property type="molecule type" value="Genomic_DNA"/>
</dbReference>
<keyword evidence="3" id="KW-1185">Reference proteome</keyword>
<sequence>MEDQSLLSEETISNKIYFIHSQNVMLDSDLASLYRVETKVLKQSVKRNISRFPEDFMFQLSQNEFNNLRSQIVTSSLRLTFTTRFEKKLEVANCDLET</sequence>
<proteinExistence type="predicted"/>
<accession>A0A2S1YI79</accession>
<reference evidence="2 3" key="1">
    <citation type="submission" date="2018-05" db="EMBL/GenBank/DDBJ databases">
        <title>Genome sequencing of Flavobacterium sp. HYN0056.</title>
        <authorList>
            <person name="Yi H."/>
            <person name="Baek C."/>
        </authorList>
    </citation>
    <scope>NUCLEOTIDE SEQUENCE [LARGE SCALE GENOMIC DNA]</scope>
    <source>
        <strain evidence="2 3">HYN0056</strain>
    </source>
</reference>
<dbReference type="InterPro" id="IPR018873">
    <property type="entry name" value="KilA-N_DNA-bd_domain"/>
</dbReference>
<protein>
    <recommendedName>
        <fullName evidence="1">KilA-N DNA-binding domain-containing protein</fullName>
    </recommendedName>
</protein>
<feature type="domain" description="KilA-N DNA-binding" evidence="1">
    <location>
        <begin position="14"/>
        <end position="78"/>
    </location>
</feature>
<dbReference type="KEGG" id="fcr:HYN56_05285"/>
<evidence type="ECO:0000313" key="3">
    <source>
        <dbReference type="Proteomes" id="UP000245250"/>
    </source>
</evidence>
<name>A0A2S1YI79_9FLAO</name>
<dbReference type="OrthoDB" id="9816206at2"/>